<name>A0A087LXS7_9HYPH</name>
<evidence type="ECO:0000256" key="4">
    <source>
        <dbReference type="ARBA" id="ARBA00012268"/>
    </source>
</evidence>
<feature type="domain" description="Glycosyl hydrolase family 13 catalytic" evidence="16">
    <location>
        <begin position="113"/>
        <end position="460"/>
    </location>
</feature>
<dbReference type="AlphaFoldDB" id="A0A087LXS7"/>
<keyword evidence="18" id="KW-1185">Reference proteome</keyword>
<dbReference type="CDD" id="cd02853">
    <property type="entry name" value="E_set_MTHase_like_N"/>
    <property type="match status" value="1"/>
</dbReference>
<evidence type="ECO:0000256" key="13">
    <source>
        <dbReference type="PIRNR" id="PIRNR006337"/>
    </source>
</evidence>
<evidence type="ECO:0000256" key="1">
    <source>
        <dbReference type="ARBA" id="ARBA00004496"/>
    </source>
</evidence>
<evidence type="ECO:0000313" key="17">
    <source>
        <dbReference type="EMBL" id="KFL29430.1"/>
    </source>
</evidence>
<evidence type="ECO:0000256" key="12">
    <source>
        <dbReference type="ARBA" id="ARBA00034013"/>
    </source>
</evidence>
<dbReference type="SMART" id="SM00642">
    <property type="entry name" value="Aamy"/>
    <property type="match status" value="1"/>
</dbReference>
<dbReference type="InterPro" id="IPR006047">
    <property type="entry name" value="GH13_cat_dom"/>
</dbReference>
<dbReference type="PIRSF" id="PIRSF006337">
    <property type="entry name" value="Trehalose_TreZ"/>
    <property type="match status" value="1"/>
</dbReference>
<evidence type="ECO:0000256" key="11">
    <source>
        <dbReference type="ARBA" id="ARBA00033284"/>
    </source>
</evidence>
<evidence type="ECO:0000256" key="7">
    <source>
        <dbReference type="ARBA" id="ARBA00022801"/>
    </source>
</evidence>
<evidence type="ECO:0000256" key="15">
    <source>
        <dbReference type="PIRSR" id="PIRSR006337-3"/>
    </source>
</evidence>
<dbReference type="Pfam" id="PF11941">
    <property type="entry name" value="DUF3459"/>
    <property type="match status" value="1"/>
</dbReference>
<feature type="active site" description="Nucleophile" evidence="14">
    <location>
        <position position="259"/>
    </location>
</feature>
<evidence type="ECO:0000256" key="3">
    <source>
        <dbReference type="ARBA" id="ARBA00008061"/>
    </source>
</evidence>
<evidence type="ECO:0000256" key="5">
    <source>
        <dbReference type="ARBA" id="ARBA00015938"/>
    </source>
</evidence>
<dbReference type="InterPro" id="IPR017853">
    <property type="entry name" value="GH"/>
</dbReference>
<reference evidence="17 18" key="1">
    <citation type="submission" date="2014-08" db="EMBL/GenBank/DDBJ databases">
        <authorList>
            <person name="Hassan Y.I."/>
            <person name="Lepp D."/>
            <person name="Zhou T."/>
        </authorList>
    </citation>
    <scope>NUCLEOTIDE SEQUENCE [LARGE SCALE GENOMIC DNA]</scope>
    <source>
        <strain evidence="17 18">IFO13584</strain>
    </source>
</reference>
<dbReference type="InterPro" id="IPR022567">
    <property type="entry name" value="DUF3459"/>
</dbReference>
<dbReference type="GO" id="GO:0005992">
    <property type="term" value="P:trehalose biosynthetic process"/>
    <property type="evidence" value="ECO:0007669"/>
    <property type="project" value="UniProtKB-UniPathway"/>
</dbReference>
<dbReference type="EMBL" id="JQGC01000026">
    <property type="protein sequence ID" value="KFL29430.1"/>
    <property type="molecule type" value="Genomic_DNA"/>
</dbReference>
<dbReference type="Pfam" id="PF00128">
    <property type="entry name" value="Alpha-amylase"/>
    <property type="match status" value="1"/>
</dbReference>
<evidence type="ECO:0000256" key="9">
    <source>
        <dbReference type="ARBA" id="ARBA00023295"/>
    </source>
</evidence>
<comment type="subcellular location">
    <subcellularLocation>
        <location evidence="1 14">Cytoplasm</location>
    </subcellularLocation>
</comment>
<gene>
    <name evidence="17" type="ORF">JP75_20970</name>
</gene>
<dbReference type="STRING" id="46914.JP75_20970"/>
<keyword evidence="9 13" id="KW-0326">Glycosidase</keyword>
<sequence length="616" mass="68324">MSLRRNFGAIPNEQGTHFLVWALGRARAEVEIEGKGLLKLDDLGDGYFGGLVDGVGNGARYTFRLDGGNPVPDLASRFQPGGNDGPSVVVSSNFAWTDSLWGGVSNGDQVIYELHVGTFTNEGTWLAAATKLEHLKSLGITVIQLMPVGTFSGAFGWGYDTTLPFAPFAPYGTINEMRAFIDAAHSVGVGVILDVVYNHVGLGDHYRAYSDHYLTSRYENEWGASFNFDGEGARAVRDFIIDNAVYWIRDFHLDGLRIDAVQAMFDSSERHILAELTEAVREAAKPRSAYVVVENQPQERRMIESPDIGGFGVDAMYSDDFQHTLRVATIGHDDFYYRDYRGTPQELVSALKYGFLYQGQRSDARDKTYGTYNLETPPRHFVHFLENHDQVANSPRGLRLSSLLSPACLRAITGILLLAPQTPCLFQGQEFGSTRPFYYFFGIEGEHGKAVAAGRRTSLKNFPGVADPAMLERLADPADPATFAQSKLDWAEAERHQGLLALHRDLLTLRRTDPVFSQETERWIDGAVLGDGALLLRYMTPEPAGHRLILFNLGRDLPMAVTAEPLLAPPDGNVWSLAWSSEHPDYDGAGRRPVDPEHFWILPSDCTLMLRSEARK</sequence>
<protein>
    <recommendedName>
        <fullName evidence="5 13">Malto-oligosyltrehalose trehalohydrolase</fullName>
        <shortName evidence="13">MTHase</shortName>
        <ecNumber evidence="4 13">3.2.1.141</ecNumber>
    </recommendedName>
    <alternativeName>
        <fullName evidence="11 13">4-alpha-D-((1-&gt;4)-alpha-D-glucano)trehalose trehalohydrolase</fullName>
    </alternativeName>
    <alternativeName>
        <fullName evidence="10 13">Maltooligosyl trehalose trehalohydrolase</fullName>
    </alternativeName>
</protein>
<comment type="pathway">
    <text evidence="2 13">Glycan biosynthesis; trehalose biosynthesis.</text>
</comment>
<evidence type="ECO:0000256" key="14">
    <source>
        <dbReference type="PIRSR" id="PIRSR006337-1"/>
    </source>
</evidence>
<organism evidence="17 18">
    <name type="scientific">Devosia riboflavina</name>
    <dbReference type="NCBI Taxonomy" id="46914"/>
    <lineage>
        <taxon>Bacteria</taxon>
        <taxon>Pseudomonadati</taxon>
        <taxon>Pseudomonadota</taxon>
        <taxon>Alphaproteobacteria</taxon>
        <taxon>Hyphomicrobiales</taxon>
        <taxon>Devosiaceae</taxon>
        <taxon>Devosia</taxon>
    </lineage>
</organism>
<keyword evidence="8" id="KW-0119">Carbohydrate metabolism</keyword>
<dbReference type="UniPathway" id="UPA00299"/>
<evidence type="ECO:0000256" key="8">
    <source>
        <dbReference type="ARBA" id="ARBA00023277"/>
    </source>
</evidence>
<dbReference type="PANTHER" id="PTHR43002">
    <property type="entry name" value="GLYCOGEN DEBRANCHING ENZYME"/>
    <property type="match status" value="1"/>
</dbReference>
<dbReference type="SUPFAM" id="SSF51445">
    <property type="entry name" value="(Trans)glycosidases"/>
    <property type="match status" value="1"/>
</dbReference>
<proteinExistence type="inferred from homology"/>
<keyword evidence="7 13" id="KW-0378">Hydrolase</keyword>
<dbReference type="CDD" id="cd11325">
    <property type="entry name" value="AmyAc_GTHase"/>
    <property type="match status" value="1"/>
</dbReference>
<dbReference type="InterPro" id="IPR044901">
    <property type="entry name" value="Trehalose_TreZ_E-set_sf"/>
</dbReference>
<dbReference type="Gene3D" id="3.20.20.80">
    <property type="entry name" value="Glycosidases"/>
    <property type="match status" value="1"/>
</dbReference>
<dbReference type="Proteomes" id="UP000028981">
    <property type="component" value="Unassembled WGS sequence"/>
</dbReference>
<dbReference type="OrthoDB" id="9800174at2"/>
<comment type="similarity">
    <text evidence="3 13">Belongs to the glycosyl hydrolase 13 family.</text>
</comment>
<comment type="catalytic activity">
    <reaction evidence="12 13">
        <text>hydrolysis of (1-&gt;4)-alpha-D-glucosidic linkage in 4-alpha-D-[(1-&gt;4)-alpha-D-glucanosyl]n trehalose to yield trehalose and (1-&gt;4)-alpha-D-glucan.</text>
        <dbReference type="EC" id="3.2.1.141"/>
    </reaction>
</comment>
<dbReference type="InterPro" id="IPR012768">
    <property type="entry name" value="Trehalose_TreZ"/>
</dbReference>
<accession>A0A087LXS7</accession>
<dbReference type="EC" id="3.2.1.141" evidence="4 13"/>
<feature type="active site" description="Proton donor" evidence="14">
    <location>
        <position position="294"/>
    </location>
</feature>
<dbReference type="Gene3D" id="2.60.40.10">
    <property type="entry name" value="Immunoglobulins"/>
    <property type="match status" value="1"/>
</dbReference>
<evidence type="ECO:0000256" key="10">
    <source>
        <dbReference type="ARBA" id="ARBA00032057"/>
    </source>
</evidence>
<dbReference type="GO" id="GO:0033942">
    <property type="term" value="F:4-alpha-D-(1-&gt;4)-alpha-D-glucanotrehalose trehalohydrolase activity"/>
    <property type="evidence" value="ECO:0007669"/>
    <property type="project" value="UniProtKB-EC"/>
</dbReference>
<dbReference type="InterPro" id="IPR013783">
    <property type="entry name" value="Ig-like_fold"/>
</dbReference>
<evidence type="ECO:0000256" key="6">
    <source>
        <dbReference type="ARBA" id="ARBA00022490"/>
    </source>
</evidence>
<evidence type="ECO:0000313" key="18">
    <source>
        <dbReference type="Proteomes" id="UP000028981"/>
    </source>
</evidence>
<keyword evidence="6" id="KW-0963">Cytoplasm</keyword>
<dbReference type="InterPro" id="IPR014756">
    <property type="entry name" value="Ig_E-set"/>
</dbReference>
<dbReference type="SUPFAM" id="SSF81296">
    <property type="entry name" value="E set domains"/>
    <property type="match status" value="1"/>
</dbReference>
<feature type="site" description="Transition state stabilizer" evidence="15">
    <location>
        <position position="389"/>
    </location>
</feature>
<evidence type="ECO:0000256" key="2">
    <source>
        <dbReference type="ARBA" id="ARBA00005199"/>
    </source>
</evidence>
<dbReference type="GO" id="GO:0005737">
    <property type="term" value="C:cytoplasm"/>
    <property type="evidence" value="ECO:0007669"/>
    <property type="project" value="UniProtKB-SubCell"/>
</dbReference>
<comment type="caution">
    <text evidence="17">The sequence shown here is derived from an EMBL/GenBank/DDBJ whole genome shotgun (WGS) entry which is preliminary data.</text>
</comment>
<evidence type="ECO:0000259" key="16">
    <source>
        <dbReference type="SMART" id="SM00642"/>
    </source>
</evidence>
<dbReference type="Gene3D" id="1.10.10.760">
    <property type="entry name" value="E-set domains of sugar-utilizing enzymes"/>
    <property type="match status" value="1"/>
</dbReference>